<evidence type="ECO:0000313" key="2">
    <source>
        <dbReference type="EMBL" id="WQD78771.1"/>
    </source>
</evidence>
<reference evidence="2 3" key="1">
    <citation type="submission" date="2023-12" db="EMBL/GenBank/DDBJ databases">
        <title>Genome sequencing and assembly of bacterial species from a model synthetic community.</title>
        <authorList>
            <person name="Hogle S.L."/>
        </authorList>
    </citation>
    <scope>NUCLEOTIDE SEQUENCE [LARGE SCALE GENOMIC DNA]</scope>
    <source>
        <strain evidence="2 3">HAMBI 2494</strain>
    </source>
</reference>
<keyword evidence="1" id="KW-0812">Transmembrane</keyword>
<feature type="transmembrane region" description="Helical" evidence="1">
    <location>
        <begin position="38"/>
        <end position="60"/>
    </location>
</feature>
<keyword evidence="1" id="KW-0472">Membrane</keyword>
<evidence type="ECO:0000256" key="1">
    <source>
        <dbReference type="SAM" id="Phobius"/>
    </source>
</evidence>
<dbReference type="EMBL" id="CP139965">
    <property type="protein sequence ID" value="WQD78771.1"/>
    <property type="molecule type" value="Genomic_DNA"/>
</dbReference>
<protein>
    <submittedName>
        <fullName evidence="2">ATP synthase subunit I</fullName>
    </submittedName>
</protein>
<keyword evidence="1" id="KW-1133">Transmembrane helix</keyword>
<gene>
    <name evidence="2" type="ORF">U0042_03410</name>
</gene>
<feature type="transmembrane region" description="Helical" evidence="1">
    <location>
        <begin position="6"/>
        <end position="26"/>
    </location>
</feature>
<dbReference type="Proteomes" id="UP001325479">
    <property type="component" value="Chromosome"/>
</dbReference>
<name>A0ABZ0WNE4_9BURK</name>
<sequence>MTSFVFWLIAGAAVGFAAGVLHFASLHWNGRLFAAGRMAAAFGMQVARIAIACAILFVLARAGAAAFLSGAAAFLLARQALMWPLYRRGA</sequence>
<accession>A0ABZ0WNE4</accession>
<dbReference type="InterPro" id="IPR017581">
    <property type="entry name" value="AtpR-like"/>
</dbReference>
<dbReference type="Pfam" id="PF12966">
    <property type="entry name" value="AtpR"/>
    <property type="match status" value="1"/>
</dbReference>
<keyword evidence="3" id="KW-1185">Reference proteome</keyword>
<dbReference type="RefSeq" id="WP_114809869.1">
    <property type="nucleotide sequence ID" value="NZ_CP139965.1"/>
</dbReference>
<proteinExistence type="predicted"/>
<organism evidence="2 3">
    <name type="scientific">Paraburkholderia kururiensis</name>
    <dbReference type="NCBI Taxonomy" id="984307"/>
    <lineage>
        <taxon>Bacteria</taxon>
        <taxon>Pseudomonadati</taxon>
        <taxon>Pseudomonadota</taxon>
        <taxon>Betaproteobacteria</taxon>
        <taxon>Burkholderiales</taxon>
        <taxon>Burkholderiaceae</taxon>
        <taxon>Paraburkholderia</taxon>
    </lineage>
</organism>
<evidence type="ECO:0000313" key="3">
    <source>
        <dbReference type="Proteomes" id="UP001325479"/>
    </source>
</evidence>